<keyword evidence="6 11" id="KW-0695">RNA-directed DNA polymerase</keyword>
<dbReference type="InterPro" id="IPR043502">
    <property type="entry name" value="DNA/RNA_pol_sf"/>
</dbReference>
<dbReference type="InterPro" id="IPR000123">
    <property type="entry name" value="Reverse_transcriptase_msDNA"/>
</dbReference>
<dbReference type="GO" id="GO:0003723">
    <property type="term" value="F:RNA binding"/>
    <property type="evidence" value="ECO:0007669"/>
    <property type="project" value="InterPro"/>
</dbReference>
<dbReference type="InterPro" id="IPR030931">
    <property type="entry name" value="Group_II_RT_mat"/>
</dbReference>
<feature type="domain" description="Reverse transcriptase" evidence="10">
    <location>
        <begin position="49"/>
        <end position="288"/>
    </location>
</feature>
<evidence type="ECO:0000313" key="11">
    <source>
        <dbReference type="EMBL" id="ADO77309.1"/>
    </source>
</evidence>
<keyword evidence="5" id="KW-0460">Magnesium</keyword>
<dbReference type="InterPro" id="IPR000477">
    <property type="entry name" value="RT_dom"/>
</dbReference>
<dbReference type="GO" id="GO:0051607">
    <property type="term" value="P:defense response to virus"/>
    <property type="evidence" value="ECO:0007669"/>
    <property type="project" value="UniProtKB-KW"/>
</dbReference>
<evidence type="ECO:0000256" key="1">
    <source>
        <dbReference type="ARBA" id="ARBA00012493"/>
    </source>
</evidence>
<dbReference type="EMBL" id="CP002175">
    <property type="protein sequence ID" value="ADO77309.1"/>
    <property type="molecule type" value="Genomic_DNA"/>
</dbReference>
<dbReference type="EC" id="2.7.7.49" evidence="1"/>
<evidence type="ECO:0000313" key="12">
    <source>
        <dbReference type="Proteomes" id="UP000006866"/>
    </source>
</evidence>
<evidence type="ECO:0000256" key="5">
    <source>
        <dbReference type="ARBA" id="ARBA00022842"/>
    </source>
</evidence>
<dbReference type="NCBIfam" id="TIGR04416">
    <property type="entry name" value="group_II_RT_mat"/>
    <property type="match status" value="1"/>
</dbReference>
<protein>
    <recommendedName>
        <fullName evidence="1">RNA-directed DNA polymerase</fullName>
        <ecNumber evidence="1">2.7.7.49</ecNumber>
    </recommendedName>
</protein>
<keyword evidence="7" id="KW-0051">Antiviral defense</keyword>
<name>E3DM31_HALPG</name>
<dbReference type="PANTHER" id="PTHR34047">
    <property type="entry name" value="NUCLEAR INTRON MATURASE 1, MITOCHONDRIAL-RELATED"/>
    <property type="match status" value="1"/>
</dbReference>
<dbReference type="SUPFAM" id="SSF56672">
    <property type="entry name" value="DNA/RNA polymerases"/>
    <property type="match status" value="1"/>
</dbReference>
<dbReference type="CDD" id="cd01651">
    <property type="entry name" value="RT_G2_intron"/>
    <property type="match status" value="1"/>
</dbReference>
<comment type="similarity">
    <text evidence="8">Belongs to the bacterial reverse transcriptase family.</text>
</comment>
<evidence type="ECO:0000256" key="8">
    <source>
        <dbReference type="ARBA" id="ARBA00034120"/>
    </source>
</evidence>
<dbReference type="Proteomes" id="UP000006866">
    <property type="component" value="Chromosome"/>
</dbReference>
<evidence type="ECO:0000256" key="2">
    <source>
        <dbReference type="ARBA" id="ARBA00022679"/>
    </source>
</evidence>
<dbReference type="KEGG" id="hpk:Hprae_1164"/>
<dbReference type="AlphaFoldDB" id="E3DM31"/>
<keyword evidence="3" id="KW-0548">Nucleotidyltransferase</keyword>
<dbReference type="PATRIC" id="fig|572479.3.peg.1176"/>
<dbReference type="eggNOG" id="COG3344">
    <property type="taxonomic scope" value="Bacteria"/>
</dbReference>
<dbReference type="InterPro" id="IPR013597">
    <property type="entry name" value="Mat_intron_G2"/>
</dbReference>
<dbReference type="Pfam" id="PF08388">
    <property type="entry name" value="GIIM"/>
    <property type="match status" value="1"/>
</dbReference>
<keyword evidence="4" id="KW-0479">Metal-binding</keyword>
<keyword evidence="12" id="KW-1185">Reference proteome</keyword>
<dbReference type="PRINTS" id="PR00866">
    <property type="entry name" value="RNADNAPOLMS"/>
</dbReference>
<evidence type="ECO:0000256" key="4">
    <source>
        <dbReference type="ARBA" id="ARBA00022723"/>
    </source>
</evidence>
<gene>
    <name evidence="11" type="ordered locus">Hprae_1164</name>
</gene>
<accession>E3DM31</accession>
<dbReference type="GO" id="GO:0003964">
    <property type="term" value="F:RNA-directed DNA polymerase activity"/>
    <property type="evidence" value="ECO:0007669"/>
    <property type="project" value="UniProtKB-KW"/>
</dbReference>
<dbReference type="PANTHER" id="PTHR34047:SF3">
    <property type="entry name" value="BLR2052 PROTEIN"/>
    <property type="match status" value="1"/>
</dbReference>
<evidence type="ECO:0000259" key="10">
    <source>
        <dbReference type="PROSITE" id="PS50878"/>
    </source>
</evidence>
<organism evidence="11 12">
    <name type="scientific">Halanaerobium praevalens (strain ATCC 33744 / DSM 2228 / GSL)</name>
    <dbReference type="NCBI Taxonomy" id="572479"/>
    <lineage>
        <taxon>Bacteria</taxon>
        <taxon>Bacillati</taxon>
        <taxon>Bacillota</taxon>
        <taxon>Clostridia</taxon>
        <taxon>Halanaerobiales</taxon>
        <taxon>Halanaerobiaceae</taxon>
        <taxon>Halanaerobium</taxon>
    </lineage>
</organism>
<reference evidence="12" key="1">
    <citation type="submission" date="2010-10" db="EMBL/GenBank/DDBJ databases">
        <title>The complete genome of Halanaerobium praevalens DSM 2228.</title>
        <authorList>
            <consortium name="US DOE Joint Genome Institute (JGI-PGF)"/>
            <person name="Lucas S."/>
            <person name="Copeland A."/>
            <person name="Lapidus A."/>
            <person name="Glavina del Rio T."/>
            <person name="Dalin E."/>
            <person name="Tice H."/>
            <person name="Bruce D."/>
            <person name="Goodwin L."/>
            <person name="Pitluck S."/>
            <person name="Kyrpides N."/>
            <person name="Mavromatis K."/>
            <person name="Ivanova N."/>
            <person name="Ovchinnikova G."/>
            <person name="Chertkov O."/>
            <person name="Detter J.C."/>
            <person name="Han C."/>
            <person name="Larimer F."/>
            <person name="Land M."/>
            <person name="Hauser L."/>
            <person name="Markowitz V."/>
            <person name="Cheng J.-F."/>
            <person name="Hugenholtz P."/>
            <person name="Woyke T."/>
            <person name="Wu D."/>
            <person name="Tindall B."/>
            <person name="Pomrenke H.G."/>
            <person name="Brambilla E."/>
            <person name="Klenk H.-P."/>
            <person name="Eisen J.A."/>
        </authorList>
    </citation>
    <scope>NUCLEOTIDE SEQUENCE [LARGE SCALE GENOMIC DNA]</scope>
    <source>
        <strain evidence="12">ATCC 33744 / DSM 2228 / GSL</strain>
    </source>
</reference>
<reference evidence="11 12" key="2">
    <citation type="journal article" date="2011" name="Stand. Genomic Sci.">
        <title>Complete genome sequence of the extremely halophilic Halanaerobium praevalens type strain (GSL).</title>
        <authorList>
            <person name="Ivanova N."/>
            <person name="Sikorski J."/>
            <person name="Chertkov O."/>
            <person name="Nolan M."/>
            <person name="Lucas S."/>
            <person name="Hammon N."/>
            <person name="Deshpande S."/>
            <person name="Cheng J.F."/>
            <person name="Tapia R."/>
            <person name="Han C."/>
            <person name="Goodwin L."/>
            <person name="Pitluck S."/>
            <person name="Huntemann M."/>
            <person name="Liolios K."/>
            <person name="Pagani I."/>
            <person name="Mavromatis K."/>
            <person name="Ovchinikova G."/>
            <person name="Pati A."/>
            <person name="Chen A."/>
            <person name="Palaniappan K."/>
            <person name="Land M."/>
            <person name="Hauser L."/>
            <person name="Brambilla E.M."/>
            <person name="Kannan K.P."/>
            <person name="Rohde M."/>
            <person name="Tindall B.J."/>
            <person name="Goker M."/>
            <person name="Detter J.C."/>
            <person name="Woyke T."/>
            <person name="Bristow J."/>
            <person name="Eisen J.A."/>
            <person name="Markowitz V."/>
            <person name="Hugenholtz P."/>
            <person name="Kyrpides N.C."/>
            <person name="Klenk H.P."/>
            <person name="Lapidus A."/>
        </authorList>
    </citation>
    <scope>NUCLEOTIDE SEQUENCE [LARGE SCALE GENOMIC DNA]</scope>
    <source>
        <strain evidence="12">ATCC 33744 / DSM 2228 / GSL</strain>
    </source>
</reference>
<dbReference type="HOGENOM" id="CLU_013584_2_0_9"/>
<proteinExistence type="inferred from homology"/>
<keyword evidence="2" id="KW-0808">Transferase</keyword>
<comment type="catalytic activity">
    <reaction evidence="9">
        <text>DNA(n) + a 2'-deoxyribonucleoside 5'-triphosphate = DNA(n+1) + diphosphate</text>
        <dbReference type="Rhea" id="RHEA:22508"/>
        <dbReference type="Rhea" id="RHEA-COMP:17339"/>
        <dbReference type="Rhea" id="RHEA-COMP:17340"/>
        <dbReference type="ChEBI" id="CHEBI:33019"/>
        <dbReference type="ChEBI" id="CHEBI:61560"/>
        <dbReference type="ChEBI" id="CHEBI:173112"/>
        <dbReference type="EC" id="2.7.7.49"/>
    </reaction>
</comment>
<dbReference type="RefSeq" id="WP_014553337.1">
    <property type="nucleotide sequence ID" value="NC_017455.1"/>
</dbReference>
<evidence type="ECO:0000256" key="7">
    <source>
        <dbReference type="ARBA" id="ARBA00023118"/>
    </source>
</evidence>
<dbReference type="InterPro" id="IPR051083">
    <property type="entry name" value="GrpII_Intron_Splice-Mob/Def"/>
</dbReference>
<evidence type="ECO:0000256" key="6">
    <source>
        <dbReference type="ARBA" id="ARBA00022918"/>
    </source>
</evidence>
<dbReference type="Pfam" id="PF00078">
    <property type="entry name" value="RVT_1"/>
    <property type="match status" value="1"/>
</dbReference>
<dbReference type="GO" id="GO:0046872">
    <property type="term" value="F:metal ion binding"/>
    <property type="evidence" value="ECO:0007669"/>
    <property type="project" value="UniProtKB-KW"/>
</dbReference>
<sequence>MSKAKSFNIPKSLVFTAFKAVKKNKGSAGIDKISIEKYEKNLKNNLYKLWNRMASGTYFPKAVKAVEIPKKNGGIRVLGVPTVEDRIAQMIVKLSMEKIIDPIFLNDSYGYRPNRSAHDAIKVTRSRCWKYDWVLEFDIKGLFDNINHKLLLKAVYKYAKYKWEILYIKRWLANPVSNNNKITKNTENGTPQGGVISPLLANLFLHFAFDKWMEKRFPNNKWCRYADDGIIHCNSRAEAIFILNCLKERMKECKLEIHPGKTKIIYCKDSNRKENNKLHEFTFLGYSFRPRKAKGINGSSFTSFLPAISNKAKKHIRRTIKSRYLLHQTQITLAEVADKYNSVLRGWLNYYGLYGKNELKKVLHHMNDHLVMWVIRKFDKLKTKKMKARKLLNKIAKENPNLFSHWTVGVLPMTG</sequence>
<evidence type="ECO:0000256" key="9">
    <source>
        <dbReference type="ARBA" id="ARBA00048173"/>
    </source>
</evidence>
<dbReference type="OrthoDB" id="9793236at2"/>
<evidence type="ECO:0000256" key="3">
    <source>
        <dbReference type="ARBA" id="ARBA00022695"/>
    </source>
</evidence>
<dbReference type="PROSITE" id="PS50878">
    <property type="entry name" value="RT_POL"/>
    <property type="match status" value="1"/>
</dbReference>